<comment type="caution">
    <text evidence="2">The sequence shown here is derived from an EMBL/GenBank/DDBJ whole genome shotgun (WGS) entry which is preliminary data.</text>
</comment>
<evidence type="ECO:0000313" key="2">
    <source>
        <dbReference type="EMBL" id="KAK9758331.1"/>
    </source>
</evidence>
<sequence length="161" mass="16495">MGFAHMQAVIEASATTMKRTIQSLPFASSFSHALCILPHLVFSFVVSSSVSSSSSSSTTRAPLPPPSPPTSPTPTSTSTSTTASSSTPTSTTSTPSPRKATTASTSTATTTSSTTATSMLPTLLVLNDNSGVIQGGVINDTNRRIGVTENMMILEINHGST</sequence>
<dbReference type="Proteomes" id="UP001443914">
    <property type="component" value="Unassembled WGS sequence"/>
</dbReference>
<feature type="region of interest" description="Disordered" evidence="1">
    <location>
        <begin position="53"/>
        <end position="115"/>
    </location>
</feature>
<dbReference type="EMBL" id="JBDFQZ010000001">
    <property type="protein sequence ID" value="KAK9758331.1"/>
    <property type="molecule type" value="Genomic_DNA"/>
</dbReference>
<accession>A0AAW1NBS6</accession>
<evidence type="ECO:0000313" key="3">
    <source>
        <dbReference type="Proteomes" id="UP001443914"/>
    </source>
</evidence>
<protein>
    <submittedName>
        <fullName evidence="2">Uncharacterized protein</fullName>
    </submittedName>
</protein>
<feature type="compositionally biased region" description="Pro residues" evidence="1">
    <location>
        <begin position="62"/>
        <end position="72"/>
    </location>
</feature>
<feature type="compositionally biased region" description="Low complexity" evidence="1">
    <location>
        <begin position="73"/>
        <end position="115"/>
    </location>
</feature>
<dbReference type="AlphaFoldDB" id="A0AAW1NBS6"/>
<proteinExistence type="predicted"/>
<name>A0AAW1NBS6_SAPOF</name>
<organism evidence="2 3">
    <name type="scientific">Saponaria officinalis</name>
    <name type="common">Common soapwort</name>
    <name type="synonym">Lychnis saponaria</name>
    <dbReference type="NCBI Taxonomy" id="3572"/>
    <lineage>
        <taxon>Eukaryota</taxon>
        <taxon>Viridiplantae</taxon>
        <taxon>Streptophyta</taxon>
        <taxon>Embryophyta</taxon>
        <taxon>Tracheophyta</taxon>
        <taxon>Spermatophyta</taxon>
        <taxon>Magnoliopsida</taxon>
        <taxon>eudicotyledons</taxon>
        <taxon>Gunneridae</taxon>
        <taxon>Pentapetalae</taxon>
        <taxon>Caryophyllales</taxon>
        <taxon>Caryophyllaceae</taxon>
        <taxon>Caryophylleae</taxon>
        <taxon>Saponaria</taxon>
    </lineage>
</organism>
<keyword evidence="3" id="KW-1185">Reference proteome</keyword>
<evidence type="ECO:0000256" key="1">
    <source>
        <dbReference type="SAM" id="MobiDB-lite"/>
    </source>
</evidence>
<gene>
    <name evidence="2" type="ORF">RND81_01G223500</name>
</gene>
<reference evidence="2" key="1">
    <citation type="submission" date="2024-03" db="EMBL/GenBank/DDBJ databases">
        <title>WGS assembly of Saponaria officinalis var. Norfolk2.</title>
        <authorList>
            <person name="Jenkins J."/>
            <person name="Shu S."/>
            <person name="Grimwood J."/>
            <person name="Barry K."/>
            <person name="Goodstein D."/>
            <person name="Schmutz J."/>
            <person name="Leebens-Mack J."/>
            <person name="Osbourn A."/>
        </authorList>
    </citation>
    <scope>NUCLEOTIDE SEQUENCE [LARGE SCALE GENOMIC DNA]</scope>
    <source>
        <strain evidence="2">JIC</strain>
    </source>
</reference>